<dbReference type="Gene3D" id="1.10.10.10">
    <property type="entry name" value="Winged helix-like DNA-binding domain superfamily/Winged helix DNA-binding domain"/>
    <property type="match status" value="2"/>
</dbReference>
<dbReference type="EMBL" id="QSJN01000004">
    <property type="protein sequence ID" value="RHD75794.1"/>
    <property type="molecule type" value="Genomic_DNA"/>
</dbReference>
<evidence type="ECO:0000256" key="1">
    <source>
        <dbReference type="ARBA" id="ARBA00038232"/>
    </source>
</evidence>
<dbReference type="GO" id="GO:0043565">
    <property type="term" value="F:sequence-specific DNA binding"/>
    <property type="evidence" value="ECO:0007669"/>
    <property type="project" value="InterPro"/>
</dbReference>
<organism evidence="4 7">
    <name type="scientific">Parabacteroides distasonis</name>
    <dbReference type="NCBI Taxonomy" id="823"/>
    <lineage>
        <taxon>Bacteria</taxon>
        <taxon>Pseudomonadati</taxon>
        <taxon>Bacteroidota</taxon>
        <taxon>Bacteroidia</taxon>
        <taxon>Bacteroidales</taxon>
        <taxon>Tannerellaceae</taxon>
        <taxon>Parabacteroides</taxon>
    </lineage>
</organism>
<dbReference type="InterPro" id="IPR010921">
    <property type="entry name" value="Trp_repressor/repl_initiator"/>
</dbReference>
<proteinExistence type="inferred from homology"/>
<protein>
    <submittedName>
        <fullName evidence="4">Helix-turn-helix domain-containing protein</fullName>
    </submittedName>
</protein>
<evidence type="ECO:0000313" key="7">
    <source>
        <dbReference type="Proteomes" id="UP000432516"/>
    </source>
</evidence>
<dbReference type="Proteomes" id="UP000461276">
    <property type="component" value="Unassembled WGS sequence"/>
</dbReference>
<reference evidence="7 8" key="2">
    <citation type="journal article" date="2019" name="Nat. Med.">
        <title>A library of human gut bacterial isolates paired with longitudinal multiomics data enables mechanistic microbiome research.</title>
        <authorList>
            <person name="Poyet M."/>
            <person name="Groussin M."/>
            <person name="Gibbons S.M."/>
            <person name="Avila-Pacheco J."/>
            <person name="Jiang X."/>
            <person name="Kearney S.M."/>
            <person name="Perrotta A.R."/>
            <person name="Berdy B."/>
            <person name="Zhao S."/>
            <person name="Lieberman T.D."/>
            <person name="Swanson P.K."/>
            <person name="Smith M."/>
            <person name="Roesemann S."/>
            <person name="Alexander J.E."/>
            <person name="Rich S.A."/>
            <person name="Livny J."/>
            <person name="Vlamakis H."/>
            <person name="Clish C."/>
            <person name="Bullock K."/>
            <person name="Deik A."/>
            <person name="Scott J."/>
            <person name="Pierce K.A."/>
            <person name="Xavier R.J."/>
            <person name="Alm E.J."/>
        </authorList>
    </citation>
    <scope>NUCLEOTIDE SEQUENCE [LARGE SCALE GENOMIC DNA]</scope>
    <source>
        <strain evidence="4 7">BIOML-A2</strain>
        <strain evidence="3 8">BIOML-A9</strain>
    </source>
</reference>
<gene>
    <name evidence="5" type="ORF">DW782_09135</name>
    <name evidence="3" type="ORF">GKD67_15880</name>
    <name evidence="4" type="ORF">GKD68_02160</name>
</gene>
<evidence type="ECO:0000313" key="8">
    <source>
        <dbReference type="Proteomes" id="UP000461276"/>
    </source>
</evidence>
<accession>A0A3D9ACD4</accession>
<evidence type="ECO:0000313" key="5">
    <source>
        <dbReference type="EMBL" id="RHD75794.1"/>
    </source>
</evidence>
<dbReference type="Proteomes" id="UP000432516">
    <property type="component" value="Unassembled WGS sequence"/>
</dbReference>
<dbReference type="SUPFAM" id="SSF48295">
    <property type="entry name" value="TrpR-like"/>
    <property type="match status" value="2"/>
</dbReference>
<feature type="domain" description="Insertion element IS150 protein InsJ-like helix-turn-helix" evidence="2">
    <location>
        <begin position="70"/>
        <end position="120"/>
    </location>
</feature>
<comment type="similarity">
    <text evidence="1">Belongs to the IS150/IS1296 orfA family.</text>
</comment>
<evidence type="ECO:0000313" key="3">
    <source>
        <dbReference type="EMBL" id="MRY94677.1"/>
    </source>
</evidence>
<evidence type="ECO:0000313" key="6">
    <source>
        <dbReference type="Proteomes" id="UP000284660"/>
    </source>
</evidence>
<dbReference type="PANTHER" id="PTHR33795">
    <property type="entry name" value="INSERTION ELEMENT IS150 PROTEIN INSJ"/>
    <property type="match status" value="1"/>
</dbReference>
<dbReference type="EMBL" id="WKMY01000012">
    <property type="protein sequence ID" value="MRY94677.1"/>
    <property type="molecule type" value="Genomic_DNA"/>
</dbReference>
<dbReference type="InterPro" id="IPR036388">
    <property type="entry name" value="WH-like_DNA-bd_sf"/>
</dbReference>
<dbReference type="Proteomes" id="UP000284660">
    <property type="component" value="Unassembled WGS sequence"/>
</dbReference>
<dbReference type="AlphaFoldDB" id="A0A3D9ACD4"/>
<name>A0A3D9ACD4_PARDI</name>
<sequence>MSNKRKKYEKHPYSVRLQVVAKVLCEHLPLRTTGKMFDVNPRQVKYWVSLYSRYGEEGLRMQHRYYPVDFKYKVLQDVFENHLSLQEAALKYGIPSPSTVLMWQRKYKNVGLSGLHGGSRLWSEDMITKENDLFKEPEEFVDPKPKDNKDLLKEIELLKAENAYLKKLRALVQERIARESKKGLPPSKN</sequence>
<feature type="domain" description="Insertion element IS150 protein InsJ-like helix-turn-helix" evidence="2">
    <location>
        <begin position="16"/>
        <end position="63"/>
    </location>
</feature>
<evidence type="ECO:0000313" key="4">
    <source>
        <dbReference type="EMBL" id="MRZ53558.1"/>
    </source>
</evidence>
<evidence type="ECO:0000259" key="2">
    <source>
        <dbReference type="Pfam" id="PF13518"/>
    </source>
</evidence>
<dbReference type="InterPro" id="IPR055247">
    <property type="entry name" value="InsJ-like_HTH"/>
</dbReference>
<dbReference type="OrthoDB" id="2943149at2"/>
<comment type="caution">
    <text evidence="4">The sequence shown here is derived from an EMBL/GenBank/DDBJ whole genome shotgun (WGS) entry which is preliminary data.</text>
</comment>
<dbReference type="EMBL" id="WKNE01000001">
    <property type="protein sequence ID" value="MRZ53558.1"/>
    <property type="molecule type" value="Genomic_DNA"/>
</dbReference>
<dbReference type="Pfam" id="PF13518">
    <property type="entry name" value="HTH_28"/>
    <property type="match status" value="2"/>
</dbReference>
<reference evidence="5 6" key="1">
    <citation type="submission" date="2018-08" db="EMBL/GenBank/DDBJ databases">
        <title>A genome reference for cultivated species of the human gut microbiota.</title>
        <authorList>
            <person name="Zou Y."/>
            <person name="Xue W."/>
            <person name="Luo G."/>
        </authorList>
    </citation>
    <scope>NUCLEOTIDE SEQUENCE [LARGE SCALE GENOMIC DNA]</scope>
    <source>
        <strain evidence="5 6">AM30-4</strain>
    </source>
</reference>
<dbReference type="PANTHER" id="PTHR33795:SF1">
    <property type="entry name" value="INSERTION ELEMENT IS150 PROTEIN INSJ"/>
    <property type="match status" value="1"/>
</dbReference>
<dbReference type="InterPro" id="IPR052057">
    <property type="entry name" value="IS150/IS1296_orfA-like"/>
</dbReference>
<dbReference type="RefSeq" id="WP_008779420.1">
    <property type="nucleotide sequence ID" value="NZ_BQOC01000001.1"/>
</dbReference>